<feature type="region of interest" description="Disordered" evidence="1">
    <location>
        <begin position="134"/>
        <end position="164"/>
    </location>
</feature>
<proteinExistence type="predicted"/>
<gene>
    <name evidence="3" type="ORF">LXN57_29910</name>
</gene>
<dbReference type="EMBL" id="JAMQOL010000042">
    <property type="protein sequence ID" value="MCM4081796.1"/>
    <property type="molecule type" value="Genomic_DNA"/>
</dbReference>
<keyword evidence="4" id="KW-1185">Reference proteome</keyword>
<keyword evidence="2" id="KW-0472">Membrane</keyword>
<name>A0ABT0Y6Z4_9ACTN</name>
<sequence>MRERRDSRVGTVSGLALLAGGTAMAASVGGEHQSLSATLLLGVLTLVLGHSLIEEIKRQARRASAGWTRKDTINAVLLGLWTELALAVSILLLDTVPTRAVGLALAASYAAACGYFVTERRRAIATVAAEAASPDGAVPHRRHPGHVNPAPLAATDEIRSAGPR</sequence>
<evidence type="ECO:0000256" key="2">
    <source>
        <dbReference type="SAM" id="Phobius"/>
    </source>
</evidence>
<evidence type="ECO:0000313" key="4">
    <source>
        <dbReference type="Proteomes" id="UP001523216"/>
    </source>
</evidence>
<comment type="caution">
    <text evidence="3">The sequence shown here is derived from an EMBL/GenBank/DDBJ whole genome shotgun (WGS) entry which is preliminary data.</text>
</comment>
<feature type="transmembrane region" description="Helical" evidence="2">
    <location>
        <begin position="73"/>
        <end position="93"/>
    </location>
</feature>
<evidence type="ECO:0000313" key="3">
    <source>
        <dbReference type="EMBL" id="MCM4081796.1"/>
    </source>
</evidence>
<protein>
    <submittedName>
        <fullName evidence="3">Uncharacterized protein</fullName>
    </submittedName>
</protein>
<reference evidence="3 4" key="1">
    <citation type="submission" date="2022-06" db="EMBL/GenBank/DDBJ databases">
        <title>Actinoplanes abujensis sp. nov., isolated from Nigerian arid soil.</title>
        <authorList>
            <person name="Ding P."/>
        </authorList>
    </citation>
    <scope>NUCLEOTIDE SEQUENCE [LARGE SCALE GENOMIC DNA]</scope>
    <source>
        <strain evidence="4">TRM88002</strain>
    </source>
</reference>
<evidence type="ECO:0000256" key="1">
    <source>
        <dbReference type="SAM" id="MobiDB-lite"/>
    </source>
</evidence>
<organism evidence="3 4">
    <name type="scientific">Paractinoplanes hotanensis</name>
    <dbReference type="NCBI Taxonomy" id="2906497"/>
    <lineage>
        <taxon>Bacteria</taxon>
        <taxon>Bacillati</taxon>
        <taxon>Actinomycetota</taxon>
        <taxon>Actinomycetes</taxon>
        <taxon>Micromonosporales</taxon>
        <taxon>Micromonosporaceae</taxon>
        <taxon>Paractinoplanes</taxon>
    </lineage>
</organism>
<feature type="transmembrane region" description="Helical" evidence="2">
    <location>
        <begin position="35"/>
        <end position="53"/>
    </location>
</feature>
<keyword evidence="2" id="KW-1133">Transmembrane helix</keyword>
<dbReference type="RefSeq" id="WP_251801539.1">
    <property type="nucleotide sequence ID" value="NZ_JAMQOL010000042.1"/>
</dbReference>
<keyword evidence="2" id="KW-0812">Transmembrane</keyword>
<dbReference type="Proteomes" id="UP001523216">
    <property type="component" value="Unassembled WGS sequence"/>
</dbReference>
<feature type="transmembrane region" description="Helical" evidence="2">
    <location>
        <begin position="99"/>
        <end position="117"/>
    </location>
</feature>
<accession>A0ABT0Y6Z4</accession>